<keyword evidence="3" id="KW-1185">Reference proteome</keyword>
<dbReference type="Pfam" id="PF26220">
    <property type="entry name" value="DUF8047"/>
    <property type="match status" value="1"/>
</dbReference>
<name>A0A5J6DAX3_9CAUD</name>
<dbReference type="Proteomes" id="UP000326545">
    <property type="component" value="Segment"/>
</dbReference>
<reference evidence="2 3" key="1">
    <citation type="submission" date="2019-07" db="EMBL/GenBank/DDBJ databases">
        <title>Complete genome sequence of bacteriophages infecting Erwinia pyrifoliae.</title>
        <authorList>
            <person name="Kim S.G."/>
            <person name="Park S.C."/>
        </authorList>
    </citation>
    <scope>NUCLEOTIDE SEQUENCE [LARGE SCALE GENOMIC DNA]</scope>
</reference>
<evidence type="ECO:0000256" key="1">
    <source>
        <dbReference type="SAM" id="MobiDB-lite"/>
    </source>
</evidence>
<gene>
    <name evidence="2" type="ORF">pEpSNUABM01_162</name>
</gene>
<organism evidence="2 3">
    <name type="scientific">Erwinia phage pEp_SNUABM_01</name>
    <dbReference type="NCBI Taxonomy" id="2601643"/>
    <lineage>
        <taxon>Viruses</taxon>
        <taxon>Duplodnaviria</taxon>
        <taxon>Heunggongvirae</taxon>
        <taxon>Uroviricota</taxon>
        <taxon>Caudoviricetes</taxon>
        <taxon>Vequintavirinae</taxon>
        <taxon>Henunavirus</taxon>
        <taxon>Henunavirus SNUABM01</taxon>
    </lineage>
</organism>
<evidence type="ECO:0000313" key="2">
    <source>
        <dbReference type="EMBL" id="QEQ94988.1"/>
    </source>
</evidence>
<sequence>MATKTTRWKDRGFDDKQHYAGWLHFNDLADECKMHDDVYHDPYTGQVINITDSPDGGNLDDDEFEDFNSQEDE</sequence>
<protein>
    <submittedName>
        <fullName evidence="2">Uncharacterized protein</fullName>
    </submittedName>
</protein>
<proteinExistence type="predicted"/>
<feature type="region of interest" description="Disordered" evidence="1">
    <location>
        <begin position="50"/>
        <end position="73"/>
    </location>
</feature>
<evidence type="ECO:0000313" key="3">
    <source>
        <dbReference type="Proteomes" id="UP000326545"/>
    </source>
</evidence>
<feature type="compositionally biased region" description="Acidic residues" evidence="1">
    <location>
        <begin position="58"/>
        <end position="73"/>
    </location>
</feature>
<dbReference type="InterPro" id="IPR058360">
    <property type="entry name" value="DUF8047"/>
</dbReference>
<accession>A0A5J6DAX3</accession>
<dbReference type="EMBL" id="MN184887">
    <property type="protein sequence ID" value="QEQ94988.1"/>
    <property type="molecule type" value="Genomic_DNA"/>
</dbReference>